<gene>
    <name evidence="3" type="primary">legC4</name>
    <name evidence="3" type="ORF">Lbru_0431</name>
</gene>
<evidence type="ECO:0000256" key="1">
    <source>
        <dbReference type="SAM" id="Coils"/>
    </source>
</evidence>
<dbReference type="RefSeq" id="WP_058440540.1">
    <property type="nucleotide sequence ID" value="NZ_CAAAHU010000015.1"/>
</dbReference>
<feature type="region of interest" description="Disordered" evidence="2">
    <location>
        <begin position="728"/>
        <end position="773"/>
    </location>
</feature>
<dbReference type="PATRIC" id="fig|29422.6.peg.451"/>
<evidence type="ECO:0000313" key="4">
    <source>
        <dbReference type="Proteomes" id="UP000054742"/>
    </source>
</evidence>
<keyword evidence="1" id="KW-0175">Coiled coil</keyword>
<evidence type="ECO:0000313" key="3">
    <source>
        <dbReference type="EMBL" id="KTC86490.1"/>
    </source>
</evidence>
<name>A0A0W0SSU7_9GAMM</name>
<reference evidence="3 4" key="1">
    <citation type="submission" date="2015-11" db="EMBL/GenBank/DDBJ databases">
        <title>Genomic analysis of 38 Legionella species identifies large and diverse effector repertoires.</title>
        <authorList>
            <person name="Burstein D."/>
            <person name="Amaro F."/>
            <person name="Zusman T."/>
            <person name="Lifshitz Z."/>
            <person name="Cohen O."/>
            <person name="Gilbert J.A."/>
            <person name="Pupko T."/>
            <person name="Shuman H.A."/>
            <person name="Segal G."/>
        </authorList>
    </citation>
    <scope>NUCLEOTIDE SEQUENCE [LARGE SCALE GENOMIC DNA]</scope>
    <source>
        <strain evidence="3 4">ATCC 43878</strain>
    </source>
</reference>
<comment type="caution">
    <text evidence="3">The sequence shown here is derived from an EMBL/GenBank/DDBJ whole genome shotgun (WGS) entry which is preliminary data.</text>
</comment>
<dbReference type="AlphaFoldDB" id="A0A0W0SSU7"/>
<keyword evidence="4" id="KW-1185">Reference proteome</keyword>
<dbReference type="STRING" id="29422.Lbru_0431"/>
<feature type="compositionally biased region" description="Acidic residues" evidence="2">
    <location>
        <begin position="747"/>
        <end position="760"/>
    </location>
</feature>
<evidence type="ECO:0000256" key="2">
    <source>
        <dbReference type="SAM" id="MobiDB-lite"/>
    </source>
</evidence>
<accession>A0A0W0SSU7</accession>
<dbReference type="OrthoDB" id="5652557at2"/>
<dbReference type="EMBL" id="LNXV01000004">
    <property type="protein sequence ID" value="KTC86490.1"/>
    <property type="molecule type" value="Genomic_DNA"/>
</dbReference>
<protein>
    <submittedName>
        <fullName evidence="3">Coiled-coil-containing protein</fullName>
    </submittedName>
</protein>
<dbReference type="Proteomes" id="UP000054742">
    <property type="component" value="Unassembled WGS sequence"/>
</dbReference>
<sequence length="773" mass="88498">MPQNTLFNFIDSHVVSNTPPIPLYANLALDRDREGHRYYRFELERSNPVILKSETQEYRLLDHHVSIYETEYRDNPNLSQYHYTAYFKNREGTKFRLHVYFNANDKLTMKAAFARKNADTFTAINTEKLEDEFIGLAIANVKPVITNLRKKHTDIVKTLEKQYSQLEQEARILFSQRDDKFDEYIEKLEEICTTLKALIPLVRHKTYKEIYKFIAHTKHSMEAQMIAETSSTTVEADTKSEIMEAPSADEIANSSNVHILTALSRKKRRIPQHKNESSSKLETQVLQLTASFKELATSDEIAQAKNIELLLTKIYGLSLLLEERTDAPFEAIQQLDNLRRDLHQLGEKLLPTLLLAKKEFVLAGQLTSFHHLLTDKYLNLALQMRNVELLDFVLTYGDFNLNSQPVTVRDKTYQSAAHACVSCNSSSNPMSTCLSILLKHGASLCIAGDNGLPLAYEIMSVDNHPLSKALIENRNKTIDSVTFFQELRSILKNYLNHTSVSIEERSIMTREIKYYNSRIEVLLAPKMNVQNEGLLKKQMDYFEEKHLSSIADKLRKDPEICALNSQIQKASQQLTKLVPKAALRKATQNVRYTLESLDKMLIELDVKLDDFAEVKAAALNHLQGSLSLINKEIELLEVQKQLKSHPTYGRKPSSTQKSLAKREQTLLEEIKQLSKEYDVTQKVQPLQELLAIVKKLEPEFKALEKLAEQQDSMAKLLEQFSALFTGSSEKSKDELNELTTPSHELVAEELNDSTTPDDEFADRPNRNPDTNPM</sequence>
<organism evidence="3 4">
    <name type="scientific">Legionella brunensis</name>
    <dbReference type="NCBI Taxonomy" id="29422"/>
    <lineage>
        <taxon>Bacteria</taxon>
        <taxon>Pseudomonadati</taxon>
        <taxon>Pseudomonadota</taxon>
        <taxon>Gammaproteobacteria</taxon>
        <taxon>Legionellales</taxon>
        <taxon>Legionellaceae</taxon>
        <taxon>Legionella</taxon>
    </lineage>
</organism>
<proteinExistence type="predicted"/>
<feature type="coiled-coil region" evidence="1">
    <location>
        <begin position="149"/>
        <end position="176"/>
    </location>
</feature>